<evidence type="ECO:0000256" key="1">
    <source>
        <dbReference type="SAM" id="MobiDB-lite"/>
    </source>
</evidence>
<dbReference type="InterPro" id="IPR016181">
    <property type="entry name" value="Acyl_CoA_acyltransferase"/>
</dbReference>
<dbReference type="EMBL" id="LQZG01000003">
    <property type="protein sequence ID" value="OAB86735.1"/>
    <property type="molecule type" value="Genomic_DNA"/>
</dbReference>
<dbReference type="PROSITE" id="PS51186">
    <property type="entry name" value="GNAT"/>
    <property type="match status" value="1"/>
</dbReference>
<dbReference type="Pfam" id="PF00583">
    <property type="entry name" value="Acetyltransf_1"/>
    <property type="match status" value="1"/>
</dbReference>
<gene>
    <name evidence="3" type="ORF">AWH69_09805</name>
</gene>
<protein>
    <submittedName>
        <fullName evidence="3">Acetyltransferase</fullName>
    </submittedName>
</protein>
<keyword evidence="3" id="KW-0808">Transferase</keyword>
<keyword evidence="4" id="KW-1185">Reference proteome</keyword>
<dbReference type="AlphaFoldDB" id="A0A176QAM3"/>
<sequence length="281" mass="30798">MLRTRSPVRLLTTDDREAALELCAQDPAANVYVASRILDGALGLGSTAVSGYFEDEALTSMVWTIANVVPVSTHADSRAAFADRVRKVRRRCASFLGPHDEVMAMWDEVGESFGRPRSVRGHQPLMGMRDTPSSRGVELDPRVRPGLVEETDLVLPAAEHMFTEEIGYPPYQGSSTYYADTLRTLLRKNRTYVVVEDGAVIFKADVGSVALGCAQIQGVWLAPHLRGQGLAAPMMASVVEMTLAHHAPWVTLYVNDYNAPAIATYERIGMERIGAFATILF</sequence>
<dbReference type="InterPro" id="IPR025289">
    <property type="entry name" value="DUF4081"/>
</dbReference>
<dbReference type="SUPFAM" id="SSF55729">
    <property type="entry name" value="Acyl-CoA N-acyltransferases (Nat)"/>
    <property type="match status" value="1"/>
</dbReference>
<proteinExistence type="predicted"/>
<dbReference type="Pfam" id="PF13312">
    <property type="entry name" value="DUF4081"/>
    <property type="match status" value="1"/>
</dbReference>
<feature type="region of interest" description="Disordered" evidence="1">
    <location>
        <begin position="120"/>
        <end position="140"/>
    </location>
</feature>
<dbReference type="STRING" id="262209.AWH69_09805"/>
<name>A0A176QAM3_9MICO</name>
<dbReference type="Proteomes" id="UP000076976">
    <property type="component" value="Unassembled WGS sequence"/>
</dbReference>
<organism evidence="3 4">
    <name type="scientific">Janibacter melonis</name>
    <dbReference type="NCBI Taxonomy" id="262209"/>
    <lineage>
        <taxon>Bacteria</taxon>
        <taxon>Bacillati</taxon>
        <taxon>Actinomycetota</taxon>
        <taxon>Actinomycetes</taxon>
        <taxon>Micrococcales</taxon>
        <taxon>Intrasporangiaceae</taxon>
        <taxon>Janibacter</taxon>
    </lineage>
</organism>
<dbReference type="GO" id="GO:0016747">
    <property type="term" value="F:acyltransferase activity, transferring groups other than amino-acyl groups"/>
    <property type="evidence" value="ECO:0007669"/>
    <property type="project" value="InterPro"/>
</dbReference>
<reference evidence="3 4" key="1">
    <citation type="submission" date="2016-01" db="EMBL/GenBank/DDBJ databases">
        <title>Janibacter melonis strain CD11_4 genome sequencing and assembly.</title>
        <authorList>
            <person name="Nair G.R."/>
            <person name="Kaur G."/>
            <person name="Chander A.M."/>
            <person name="Mayilraj S."/>
        </authorList>
    </citation>
    <scope>NUCLEOTIDE SEQUENCE [LARGE SCALE GENOMIC DNA]</scope>
    <source>
        <strain evidence="3 4">CD11-4</strain>
    </source>
</reference>
<comment type="caution">
    <text evidence="3">The sequence shown here is derived from an EMBL/GenBank/DDBJ whole genome shotgun (WGS) entry which is preliminary data.</text>
</comment>
<dbReference type="RefSeq" id="WP_068274789.1">
    <property type="nucleotide sequence ID" value="NZ_LQZG01000003.1"/>
</dbReference>
<evidence type="ECO:0000259" key="2">
    <source>
        <dbReference type="PROSITE" id="PS51186"/>
    </source>
</evidence>
<dbReference type="Gene3D" id="3.40.630.30">
    <property type="match status" value="1"/>
</dbReference>
<evidence type="ECO:0000313" key="3">
    <source>
        <dbReference type="EMBL" id="OAB86735.1"/>
    </source>
</evidence>
<accession>A0A176QAM3</accession>
<evidence type="ECO:0000313" key="4">
    <source>
        <dbReference type="Proteomes" id="UP000076976"/>
    </source>
</evidence>
<feature type="domain" description="N-acetyltransferase" evidence="2">
    <location>
        <begin position="141"/>
        <end position="281"/>
    </location>
</feature>
<dbReference type="InterPro" id="IPR000182">
    <property type="entry name" value="GNAT_dom"/>
</dbReference>